<dbReference type="AlphaFoldDB" id="A0A4C1WLU2"/>
<feature type="compositionally biased region" description="Basic residues" evidence="1">
    <location>
        <begin position="1"/>
        <end position="10"/>
    </location>
</feature>
<name>A0A4C1WLU2_EUMVA</name>
<accession>A0A4C1WLU2</accession>
<evidence type="ECO:0000313" key="2">
    <source>
        <dbReference type="EMBL" id="GBP52388.1"/>
    </source>
</evidence>
<dbReference type="EMBL" id="BGZK01000601">
    <property type="protein sequence ID" value="GBP52388.1"/>
    <property type="molecule type" value="Genomic_DNA"/>
</dbReference>
<evidence type="ECO:0000313" key="3">
    <source>
        <dbReference type="Proteomes" id="UP000299102"/>
    </source>
</evidence>
<sequence>MAAAHPHPRSIRGGENKIYNSPPPSTRYPFVFNLFAGGVKTSDIVKTVGSKVAGCLYRPARTGPINSGRDKCGRGALSRGRARLLLNYFRNE</sequence>
<reference evidence="2 3" key="1">
    <citation type="journal article" date="2019" name="Commun. Biol.">
        <title>The bagworm genome reveals a unique fibroin gene that provides high tensile strength.</title>
        <authorList>
            <person name="Kono N."/>
            <person name="Nakamura H."/>
            <person name="Ohtoshi R."/>
            <person name="Tomita M."/>
            <person name="Numata K."/>
            <person name="Arakawa K."/>
        </authorList>
    </citation>
    <scope>NUCLEOTIDE SEQUENCE [LARGE SCALE GENOMIC DNA]</scope>
</reference>
<comment type="caution">
    <text evidence="2">The sequence shown here is derived from an EMBL/GenBank/DDBJ whole genome shotgun (WGS) entry which is preliminary data.</text>
</comment>
<organism evidence="2 3">
    <name type="scientific">Eumeta variegata</name>
    <name type="common">Bagworm moth</name>
    <name type="synonym">Eumeta japonica</name>
    <dbReference type="NCBI Taxonomy" id="151549"/>
    <lineage>
        <taxon>Eukaryota</taxon>
        <taxon>Metazoa</taxon>
        <taxon>Ecdysozoa</taxon>
        <taxon>Arthropoda</taxon>
        <taxon>Hexapoda</taxon>
        <taxon>Insecta</taxon>
        <taxon>Pterygota</taxon>
        <taxon>Neoptera</taxon>
        <taxon>Endopterygota</taxon>
        <taxon>Lepidoptera</taxon>
        <taxon>Glossata</taxon>
        <taxon>Ditrysia</taxon>
        <taxon>Tineoidea</taxon>
        <taxon>Psychidae</taxon>
        <taxon>Oiketicinae</taxon>
        <taxon>Eumeta</taxon>
    </lineage>
</organism>
<gene>
    <name evidence="2" type="ORF">EVAR_37776_1</name>
</gene>
<dbReference type="Proteomes" id="UP000299102">
    <property type="component" value="Unassembled WGS sequence"/>
</dbReference>
<proteinExistence type="predicted"/>
<feature type="region of interest" description="Disordered" evidence="1">
    <location>
        <begin position="1"/>
        <end position="23"/>
    </location>
</feature>
<keyword evidence="3" id="KW-1185">Reference proteome</keyword>
<evidence type="ECO:0000256" key="1">
    <source>
        <dbReference type="SAM" id="MobiDB-lite"/>
    </source>
</evidence>
<protein>
    <submittedName>
        <fullName evidence="2">Uncharacterized protein</fullName>
    </submittedName>
</protein>